<feature type="signal peptide" evidence="1">
    <location>
        <begin position="1"/>
        <end position="19"/>
    </location>
</feature>
<dbReference type="EMBL" id="JRXF01000005">
    <property type="protein sequence ID" value="KOC94551.1"/>
    <property type="molecule type" value="Genomic_DNA"/>
</dbReference>
<proteinExistence type="predicted"/>
<evidence type="ECO:0000313" key="4">
    <source>
        <dbReference type="Proteomes" id="UP000036851"/>
    </source>
</evidence>
<dbReference type="Proteomes" id="UP000037088">
    <property type="component" value="Unassembled WGS sequence"/>
</dbReference>
<dbReference type="Proteomes" id="UP000036851">
    <property type="component" value="Unassembled WGS sequence"/>
</dbReference>
<dbReference type="EMBL" id="JRXE01000005">
    <property type="protein sequence ID" value="KOC91540.1"/>
    <property type="molecule type" value="Genomic_DNA"/>
</dbReference>
<evidence type="ECO:0000313" key="3">
    <source>
        <dbReference type="EMBL" id="KOC94551.1"/>
    </source>
</evidence>
<dbReference type="PATRIC" id="fig|1560201.3.peg.1004"/>
<evidence type="ECO:0000313" key="2">
    <source>
        <dbReference type="EMBL" id="KOC91540.1"/>
    </source>
</evidence>
<reference evidence="4 5" key="1">
    <citation type="journal article" date="2015" name="Int. J. Syst. Evol. Microbiol.">
        <title>Erwinia iniecta sp. nov., isolated from Russian wheat aphids (Diuraphis noxia).</title>
        <authorList>
            <person name="Campillo T."/>
            <person name="Luna E."/>
            <person name="Portier P."/>
            <person name="Fischer-Le Saux M."/>
            <person name="Lapitan N."/>
            <person name="Tisserat N.A."/>
            <person name="Leach J.E."/>
        </authorList>
    </citation>
    <scope>NUCLEOTIDE SEQUENCE [LARGE SCALE GENOMIC DNA]</scope>
    <source>
        <strain evidence="2 5">B120</strain>
        <strain evidence="3 4">B149</strain>
    </source>
</reference>
<gene>
    <name evidence="2" type="ORF">NG42_04660</name>
    <name evidence="3" type="ORF">NG43_04840</name>
</gene>
<accession>A0A0L7TH25</accession>
<name>A0A0L7TH25_9GAMM</name>
<dbReference type="AlphaFoldDB" id="A0A0L7TH25"/>
<evidence type="ECO:0000256" key="1">
    <source>
        <dbReference type="SAM" id="SignalP"/>
    </source>
</evidence>
<keyword evidence="5" id="KW-1185">Reference proteome</keyword>
<dbReference type="OrthoDB" id="6636593at2"/>
<dbReference type="SUPFAM" id="SSF56935">
    <property type="entry name" value="Porins"/>
    <property type="match status" value="1"/>
</dbReference>
<comment type="caution">
    <text evidence="3">The sequence shown here is derived from an EMBL/GenBank/DDBJ whole genome shotgun (WGS) entry which is preliminary data.</text>
</comment>
<dbReference type="STRING" id="1560201.NG42_04660"/>
<feature type="chain" id="PRO_5010038531" evidence="1">
    <location>
        <begin position="20"/>
        <end position="289"/>
    </location>
</feature>
<keyword evidence="1" id="KW-0732">Signal</keyword>
<evidence type="ECO:0000313" key="5">
    <source>
        <dbReference type="Proteomes" id="UP000037088"/>
    </source>
</evidence>
<sequence>MRKLVGYLIYCLAVPAVQAATENKSTLKESPKSILKIEDFLPERKSWSFGAGVNILNNSNEGSQPGYYINQISPGQYIIDRTNLAYKKETNGLSGYLSGMYGLTSQLSLSATLNGQWVNTKYSTENNTSSNKSEYKFNGIGFGASYQLYRLSDFTVLFGGVNAKDGTVNSYVLGTSLNWIYDPLVLNFSLGYLDGISREKFSNDYTAYTTSGKVIFAVNPEINLSWGFSKDFINANNYYLNKKEWTSTTSVLAGMSVNLMEDLAGNINLKGGVGNNKSSVISLGLSYKL</sequence>
<organism evidence="3 4">
    <name type="scientific">Winslowiella iniecta</name>
    <dbReference type="NCBI Taxonomy" id="1560201"/>
    <lineage>
        <taxon>Bacteria</taxon>
        <taxon>Pseudomonadati</taxon>
        <taxon>Pseudomonadota</taxon>
        <taxon>Gammaproteobacteria</taxon>
        <taxon>Enterobacterales</taxon>
        <taxon>Erwiniaceae</taxon>
        <taxon>Winslowiella</taxon>
    </lineage>
</organism>
<protein>
    <submittedName>
        <fullName evidence="3">Uncharacterized protein</fullName>
    </submittedName>
</protein>